<protein>
    <submittedName>
        <fullName evidence="1">Mig-14</fullName>
    </submittedName>
</protein>
<keyword evidence="1" id="KW-0614">Plasmid</keyword>
<accession>A0A2H5C9I2</accession>
<dbReference type="EMBL" id="MG649031">
    <property type="protein sequence ID" value="AUH19588.1"/>
    <property type="molecule type" value="Genomic_DNA"/>
</dbReference>
<dbReference type="PIRSF" id="PIRSF029703">
    <property type="entry name" value="Mig-14"/>
    <property type="match status" value="1"/>
</dbReference>
<dbReference type="AlphaFoldDB" id="A0A2H5C9I2"/>
<proteinExistence type="predicted"/>
<name>A0A2H5C9I2_ECOLX</name>
<geneLocation type="plasmid" evidence="1">
    <name>pCOV28B</name>
</geneLocation>
<dbReference type="InterPro" id="IPR016181">
    <property type="entry name" value="Acyl_CoA_acyltransferase"/>
</dbReference>
<dbReference type="InterPro" id="IPR009977">
    <property type="entry name" value="Mig-14"/>
</dbReference>
<dbReference type="Pfam" id="PF07395">
    <property type="entry name" value="Mig-14"/>
    <property type="match status" value="1"/>
</dbReference>
<organism evidence="1">
    <name type="scientific">Escherichia coli</name>
    <dbReference type="NCBI Taxonomy" id="562"/>
    <lineage>
        <taxon>Bacteria</taxon>
        <taxon>Pseudomonadati</taxon>
        <taxon>Pseudomonadota</taxon>
        <taxon>Gammaproteobacteria</taxon>
        <taxon>Enterobacterales</taxon>
        <taxon>Enterobacteriaceae</taxon>
        <taxon>Escherichia</taxon>
    </lineage>
</organism>
<sequence length="309" mass="36136">MYKNAEDITLSIKNIKRIITAWKPSTFETYKKTFEKYGGSVNMHPDVVSYFMIHHDWKFDFFHYEKDGDIKGSYFLCNGKQIGIMARRSYPLSSDEVLIPFSPHARCFFPDKTNKLSIINKQNIINATWKIARKKQNCIIKESFSPKFEKTRRNEIQRFIRNGGEIKCISQLSDKEISSSYISLFHSRFGGTLPCYEYDNLLMFISHLRELMFGHVLFWDNKPCAIDIVLKSESSCNVYYDVPNGAVLNDENCMKLSPGSVLMWLNIDKARRYCQDNNKKMIYSIGAFRPEWKYKLLWSVPCKVGKCLC</sequence>
<evidence type="ECO:0000313" key="1">
    <source>
        <dbReference type="EMBL" id="AUH19588.1"/>
    </source>
</evidence>
<reference evidence="1" key="1">
    <citation type="journal article" date="2018" name="PLoS ONE">
        <title>Characterization of plasmids harboring blaCTX-M and blaCMY genes in E. coli from French broilers.</title>
        <authorList>
            <person name="Touzain F."/>
            <person name="Le Devendec L."/>
            <person name="De Boisseson C."/>
            <person name="Baron S."/>
            <person name="Jouy E."/>
            <person name="Perrin-Guyomard A."/>
            <person name="Blanchard Y."/>
            <person name="Kempf I."/>
        </authorList>
    </citation>
    <scope>NUCLEOTIDE SEQUENCE</scope>
    <source>
        <plasmid evidence="1">pCOV28B</plasmid>
    </source>
</reference>
<dbReference type="SUPFAM" id="SSF55729">
    <property type="entry name" value="Acyl-CoA N-acyltransferases (Nat)"/>
    <property type="match status" value="1"/>
</dbReference>
<dbReference type="NCBIfam" id="NF011840">
    <property type="entry name" value="PRK15312.1"/>
    <property type="match status" value="1"/>
</dbReference>
<gene>
    <name evidence="1" type="ORF">PCOV28B_00125</name>
</gene>